<name>A0ABU5Z511_9FLAO</name>
<dbReference type="RefSeq" id="WP_323982496.1">
    <property type="nucleotide sequence ID" value="NZ_JAYKBW010000002.1"/>
</dbReference>
<dbReference type="Proteomes" id="UP001311730">
    <property type="component" value="Unassembled WGS sequence"/>
</dbReference>
<sequence length="52" mass="6097">MTIKYEIPEAVFKDKDNWKTDDFYYETGVKTIYGIIATITAGKSIFWKLSKK</sequence>
<accession>A0ABU5Z511</accession>
<keyword evidence="2" id="KW-1185">Reference proteome</keyword>
<evidence type="ECO:0000313" key="1">
    <source>
        <dbReference type="EMBL" id="MEB3074021.1"/>
    </source>
</evidence>
<evidence type="ECO:0000313" key="2">
    <source>
        <dbReference type="Proteomes" id="UP001311730"/>
    </source>
</evidence>
<dbReference type="EMBL" id="JAYKBW010000002">
    <property type="protein sequence ID" value="MEB3074021.1"/>
    <property type="molecule type" value="Genomic_DNA"/>
</dbReference>
<comment type="caution">
    <text evidence="1">The sequence shown here is derived from an EMBL/GenBank/DDBJ whole genome shotgun (WGS) entry which is preliminary data.</text>
</comment>
<reference evidence="1 2" key="1">
    <citation type="submission" date="2023-12" db="EMBL/GenBank/DDBJ databases">
        <title>Genomic sequences of Capnocytophaga and Parvimonas strains.</title>
        <authorList>
            <person name="Watt R.M."/>
            <person name="Wang M."/>
            <person name="Yang T."/>
            <person name="Tong W.M."/>
        </authorList>
    </citation>
    <scope>NUCLEOTIDE SEQUENCE [LARGE SCALE GENOMIC DNA]</scope>
    <source>
        <strain evidence="1 2">CCUG 13096</strain>
    </source>
</reference>
<organism evidence="1 2">
    <name type="scientific">Capnocytophaga gingivalis</name>
    <dbReference type="NCBI Taxonomy" id="1017"/>
    <lineage>
        <taxon>Bacteria</taxon>
        <taxon>Pseudomonadati</taxon>
        <taxon>Bacteroidota</taxon>
        <taxon>Flavobacteriia</taxon>
        <taxon>Flavobacteriales</taxon>
        <taxon>Flavobacteriaceae</taxon>
        <taxon>Capnocytophaga</taxon>
    </lineage>
</organism>
<gene>
    <name evidence="1" type="ORF">VJJ08_01740</name>
</gene>
<protein>
    <submittedName>
        <fullName evidence="1">Uncharacterized protein</fullName>
    </submittedName>
</protein>
<proteinExistence type="predicted"/>